<evidence type="ECO:0000313" key="1">
    <source>
        <dbReference type="EMBL" id="KAH7971509.1"/>
    </source>
</evidence>
<protein>
    <submittedName>
        <fullName evidence="1">Uncharacterized protein</fullName>
    </submittedName>
</protein>
<proteinExistence type="predicted"/>
<sequence length="259" mass="28325">MRGEEAAKLAKDLHLFRVPEVRGKADLTRYRDAGAEVLSVLCQFSEVVERASIDEAYLDLTEACKGVPLPQSADALANTSRACGLAVRHRRPRLPGCPAGTSGCAHRADTGGRLRSDRFSLLRWDCTQQGHLLTAGPCFCYLASFMDVSPRRRRKGKASGNDVNIGVPGARAESVCTFCASVVLYPWPLSQMINISTLRFRLTLQRTVTARRTPSKKHTVSPCRPFALLKAVRAPAAETTSSFTISHGRKNKLLSGSQR</sequence>
<keyword evidence="2" id="KW-1185">Reference proteome</keyword>
<dbReference type="EMBL" id="CM023480">
    <property type="protein sequence ID" value="KAH7971509.1"/>
    <property type="molecule type" value="Genomic_DNA"/>
</dbReference>
<gene>
    <name evidence="1" type="ORF">HPB49_025287</name>
</gene>
<organism evidence="1 2">
    <name type="scientific">Dermacentor silvarum</name>
    <name type="common">Tick</name>
    <dbReference type="NCBI Taxonomy" id="543639"/>
    <lineage>
        <taxon>Eukaryota</taxon>
        <taxon>Metazoa</taxon>
        <taxon>Ecdysozoa</taxon>
        <taxon>Arthropoda</taxon>
        <taxon>Chelicerata</taxon>
        <taxon>Arachnida</taxon>
        <taxon>Acari</taxon>
        <taxon>Parasitiformes</taxon>
        <taxon>Ixodida</taxon>
        <taxon>Ixodoidea</taxon>
        <taxon>Ixodidae</taxon>
        <taxon>Rhipicephalinae</taxon>
        <taxon>Dermacentor</taxon>
    </lineage>
</organism>
<name>A0ACB8DLP2_DERSI</name>
<reference evidence="1" key="1">
    <citation type="submission" date="2020-05" db="EMBL/GenBank/DDBJ databases">
        <title>Large-scale comparative analyses of tick genomes elucidate their genetic diversity and vector capacities.</title>
        <authorList>
            <person name="Jia N."/>
            <person name="Wang J."/>
            <person name="Shi W."/>
            <person name="Du L."/>
            <person name="Sun Y."/>
            <person name="Zhan W."/>
            <person name="Jiang J."/>
            <person name="Wang Q."/>
            <person name="Zhang B."/>
            <person name="Ji P."/>
            <person name="Sakyi L.B."/>
            <person name="Cui X."/>
            <person name="Yuan T."/>
            <person name="Jiang B."/>
            <person name="Yang W."/>
            <person name="Lam T.T.-Y."/>
            <person name="Chang Q."/>
            <person name="Ding S."/>
            <person name="Wang X."/>
            <person name="Zhu J."/>
            <person name="Ruan X."/>
            <person name="Zhao L."/>
            <person name="Wei J."/>
            <person name="Que T."/>
            <person name="Du C."/>
            <person name="Cheng J."/>
            <person name="Dai P."/>
            <person name="Han X."/>
            <person name="Huang E."/>
            <person name="Gao Y."/>
            <person name="Liu J."/>
            <person name="Shao H."/>
            <person name="Ye R."/>
            <person name="Li L."/>
            <person name="Wei W."/>
            <person name="Wang X."/>
            <person name="Wang C."/>
            <person name="Yang T."/>
            <person name="Huo Q."/>
            <person name="Li W."/>
            <person name="Guo W."/>
            <person name="Chen H."/>
            <person name="Zhou L."/>
            <person name="Ni X."/>
            <person name="Tian J."/>
            <person name="Zhou Y."/>
            <person name="Sheng Y."/>
            <person name="Liu T."/>
            <person name="Pan Y."/>
            <person name="Xia L."/>
            <person name="Li J."/>
            <person name="Zhao F."/>
            <person name="Cao W."/>
        </authorList>
    </citation>
    <scope>NUCLEOTIDE SEQUENCE</scope>
    <source>
        <strain evidence="1">Dsil-2018</strain>
    </source>
</reference>
<accession>A0ACB8DLP2</accession>
<dbReference type="Proteomes" id="UP000821865">
    <property type="component" value="Chromosome 11"/>
</dbReference>
<comment type="caution">
    <text evidence="1">The sequence shown here is derived from an EMBL/GenBank/DDBJ whole genome shotgun (WGS) entry which is preliminary data.</text>
</comment>
<evidence type="ECO:0000313" key="2">
    <source>
        <dbReference type="Proteomes" id="UP000821865"/>
    </source>
</evidence>